<evidence type="ECO:0000313" key="3">
    <source>
        <dbReference type="Proteomes" id="UP000199360"/>
    </source>
</evidence>
<evidence type="ECO:0000313" key="2">
    <source>
        <dbReference type="EMBL" id="SCG40673.1"/>
    </source>
</evidence>
<protein>
    <submittedName>
        <fullName evidence="2">Uncharacterized protein</fullName>
    </submittedName>
</protein>
<keyword evidence="3" id="KW-1185">Reference proteome</keyword>
<proteinExistence type="predicted"/>
<feature type="region of interest" description="Disordered" evidence="1">
    <location>
        <begin position="226"/>
        <end position="260"/>
    </location>
</feature>
<sequence>MDEWAEVDPARHPFDAAEAADVIRRLAPPVPPAAPVPRPRQHLDEAAWAASREADRLASDWNAAMTDALMGHYGRWAYGWHWGPRSLWHYFSQIVTSGPETLTRVAAALVDWRQWLEEVAERFDRLLPALADAALAGPDAALAAWEAAFAELLTAGSAWAEDADYWYGPCRRLLTWLLTAAGLPTDRGVALVDQVLAPWLTRWAYLSAADVADVAERLARDVVGRDPGALAGPGQSGDDWPDTWPHGWPSFRATNRLPRP</sequence>
<dbReference type="EMBL" id="FMDM01000002">
    <property type="protein sequence ID" value="SCG40673.1"/>
    <property type="molecule type" value="Genomic_DNA"/>
</dbReference>
<evidence type="ECO:0000256" key="1">
    <source>
        <dbReference type="SAM" id="MobiDB-lite"/>
    </source>
</evidence>
<accession>A0A1C5H454</accession>
<dbReference type="AlphaFoldDB" id="A0A1C5H454"/>
<dbReference type="Proteomes" id="UP000199360">
    <property type="component" value="Unassembled WGS sequence"/>
</dbReference>
<organism evidence="2 3">
    <name type="scientific">Micromonospora humi</name>
    <dbReference type="NCBI Taxonomy" id="745366"/>
    <lineage>
        <taxon>Bacteria</taxon>
        <taxon>Bacillati</taxon>
        <taxon>Actinomycetota</taxon>
        <taxon>Actinomycetes</taxon>
        <taxon>Micromonosporales</taxon>
        <taxon>Micromonosporaceae</taxon>
        <taxon>Micromonospora</taxon>
    </lineage>
</organism>
<reference evidence="3" key="1">
    <citation type="submission" date="2016-06" db="EMBL/GenBank/DDBJ databases">
        <authorList>
            <person name="Varghese N."/>
            <person name="Submissions Spin"/>
        </authorList>
    </citation>
    <scope>NUCLEOTIDE SEQUENCE [LARGE SCALE GENOMIC DNA]</scope>
    <source>
        <strain evidence="3">DSM 45647</strain>
    </source>
</reference>
<dbReference type="STRING" id="745366.GA0070213_102252"/>
<gene>
    <name evidence="2" type="ORF">GA0070213_102252</name>
</gene>
<name>A0A1C5H454_9ACTN</name>